<sequence>MLRLLAHAGPSPPGARTPVPCPPGGGAARIMPPAPTVRTCTDAVPDPRPPPRPAALRRHRDDRPPARYWDP</sequence>
<feature type="compositionally biased region" description="Pro residues" evidence="1">
    <location>
        <begin position="10"/>
        <end position="23"/>
    </location>
</feature>
<evidence type="ECO:0000313" key="3">
    <source>
        <dbReference type="Proteomes" id="UP000618382"/>
    </source>
</evidence>
<keyword evidence="3" id="KW-1185">Reference proteome</keyword>
<accession>A0ABQ4D7Y5</accession>
<organism evidence="2 3">
    <name type="scientific">Cellulomonas oligotrophica</name>
    <dbReference type="NCBI Taxonomy" id="931536"/>
    <lineage>
        <taxon>Bacteria</taxon>
        <taxon>Bacillati</taxon>
        <taxon>Actinomycetota</taxon>
        <taxon>Actinomycetes</taxon>
        <taxon>Micrococcales</taxon>
        <taxon>Cellulomonadaceae</taxon>
        <taxon>Cellulomonas</taxon>
    </lineage>
</organism>
<feature type="region of interest" description="Disordered" evidence="1">
    <location>
        <begin position="1"/>
        <end position="71"/>
    </location>
</feature>
<comment type="caution">
    <text evidence="2">The sequence shown here is derived from an EMBL/GenBank/DDBJ whole genome shotgun (WGS) entry which is preliminary data.</text>
</comment>
<dbReference type="EMBL" id="BONN01000002">
    <property type="protein sequence ID" value="GIG31846.1"/>
    <property type="molecule type" value="Genomic_DNA"/>
</dbReference>
<feature type="compositionally biased region" description="Basic and acidic residues" evidence="1">
    <location>
        <begin position="59"/>
        <end position="71"/>
    </location>
</feature>
<dbReference type="Proteomes" id="UP000618382">
    <property type="component" value="Unassembled WGS sequence"/>
</dbReference>
<proteinExistence type="predicted"/>
<name>A0ABQ4D7Y5_9CELL</name>
<evidence type="ECO:0000256" key="1">
    <source>
        <dbReference type="SAM" id="MobiDB-lite"/>
    </source>
</evidence>
<reference evidence="2 3" key="1">
    <citation type="submission" date="2021-01" db="EMBL/GenBank/DDBJ databases">
        <title>Whole genome shotgun sequence of Cellulomonas oligotrophica NBRC 109435.</title>
        <authorList>
            <person name="Komaki H."/>
            <person name="Tamura T."/>
        </authorList>
    </citation>
    <scope>NUCLEOTIDE SEQUENCE [LARGE SCALE GENOMIC DNA]</scope>
    <source>
        <strain evidence="2 3">NBRC 109435</strain>
    </source>
</reference>
<evidence type="ECO:0000313" key="2">
    <source>
        <dbReference type="EMBL" id="GIG31846.1"/>
    </source>
</evidence>
<protein>
    <submittedName>
        <fullName evidence="2">Uncharacterized protein</fullName>
    </submittedName>
</protein>
<gene>
    <name evidence="2" type="ORF">Col01nite_10050</name>
</gene>